<dbReference type="PROSITE" id="PS50887">
    <property type="entry name" value="GGDEF"/>
    <property type="match status" value="1"/>
</dbReference>
<dbReference type="Gene3D" id="3.30.70.270">
    <property type="match status" value="1"/>
</dbReference>
<dbReference type="GO" id="GO:0005886">
    <property type="term" value="C:plasma membrane"/>
    <property type="evidence" value="ECO:0007669"/>
    <property type="project" value="TreeGrafter"/>
</dbReference>
<comment type="caution">
    <text evidence="3">The sequence shown here is derived from an EMBL/GenBank/DDBJ whole genome shotgun (WGS) entry which is preliminary data.</text>
</comment>
<dbReference type="GO" id="GO:1902201">
    <property type="term" value="P:negative regulation of bacterial-type flagellum-dependent cell motility"/>
    <property type="evidence" value="ECO:0007669"/>
    <property type="project" value="TreeGrafter"/>
</dbReference>
<dbReference type="SUPFAM" id="SSF55073">
    <property type="entry name" value="Nucleotide cyclase"/>
    <property type="match status" value="1"/>
</dbReference>
<feature type="transmembrane region" description="Helical" evidence="1">
    <location>
        <begin position="134"/>
        <end position="152"/>
    </location>
</feature>
<dbReference type="NCBIfam" id="TIGR00254">
    <property type="entry name" value="GGDEF"/>
    <property type="match status" value="1"/>
</dbReference>
<keyword evidence="1" id="KW-0812">Transmembrane</keyword>
<dbReference type="AlphaFoldDB" id="A0A9X2YMH5"/>
<dbReference type="Proteomes" id="UP001140293">
    <property type="component" value="Unassembled WGS sequence"/>
</dbReference>
<evidence type="ECO:0000256" key="1">
    <source>
        <dbReference type="SAM" id="Phobius"/>
    </source>
</evidence>
<feature type="domain" description="GGDEF" evidence="2">
    <location>
        <begin position="223"/>
        <end position="353"/>
    </location>
</feature>
<sequence>MSRLRTWWTQPDPFDWITNFLRQRRLLRSAQLIMGVVTTSSALVPLSVLVSGQRTINESLLWGAVTAVFTAGVTALWLTRWPTRRQSEIVSIVGALSTAGWSLTQPNPTLTALGGAGMAVIAGYIAFFHTTKLLLFNFALALAIAVAAALRLGRDAGLVTALGAFWLIWFLNVSVSIGVWAMSRALVRYAARSDEDPLTGLLNRRGFIDTLDRQLATTQVTGNHLSLLMIDLDDFKRINDTDGHAAGDTVLIAVSDLLRSHAPPGAAICRAGGEEFLIADISSRNDVWKLAGDLCAAIAALPQRITASIGAATAEITDADASTRHIEHLIAVADAAMYAAKRDGGNRPRHTYATIG</sequence>
<evidence type="ECO:0000259" key="2">
    <source>
        <dbReference type="PROSITE" id="PS50887"/>
    </source>
</evidence>
<dbReference type="PANTHER" id="PTHR45138:SF9">
    <property type="entry name" value="DIGUANYLATE CYCLASE DGCM-RELATED"/>
    <property type="match status" value="1"/>
</dbReference>
<keyword evidence="1" id="KW-0472">Membrane</keyword>
<reference evidence="3" key="1">
    <citation type="submission" date="2020-07" db="EMBL/GenBank/DDBJ databases">
        <authorList>
            <person name="Pettersson B.M.F."/>
            <person name="Behra P.R.K."/>
            <person name="Ramesh M."/>
            <person name="Das S."/>
            <person name="Dasgupta S."/>
            <person name="Kirsebom L.A."/>
        </authorList>
    </citation>
    <scope>NUCLEOTIDE SEQUENCE</scope>
    <source>
        <strain evidence="3">DSM 44615</strain>
    </source>
</reference>
<dbReference type="PANTHER" id="PTHR45138">
    <property type="entry name" value="REGULATORY COMPONENTS OF SENSORY TRANSDUCTION SYSTEM"/>
    <property type="match status" value="1"/>
</dbReference>
<dbReference type="Pfam" id="PF00990">
    <property type="entry name" value="GGDEF"/>
    <property type="match status" value="1"/>
</dbReference>
<dbReference type="GO" id="GO:0043709">
    <property type="term" value="P:cell adhesion involved in single-species biofilm formation"/>
    <property type="evidence" value="ECO:0007669"/>
    <property type="project" value="TreeGrafter"/>
</dbReference>
<reference evidence="3" key="2">
    <citation type="journal article" date="2022" name="BMC Genomics">
        <title>Comparative genome analysis of mycobacteria focusing on tRNA and non-coding RNA.</title>
        <authorList>
            <person name="Behra P.R.K."/>
            <person name="Pettersson B.M.F."/>
            <person name="Ramesh M."/>
            <person name="Das S."/>
            <person name="Dasgupta S."/>
            <person name="Kirsebom L.A."/>
        </authorList>
    </citation>
    <scope>NUCLEOTIDE SEQUENCE</scope>
    <source>
        <strain evidence="3">DSM 44615</strain>
    </source>
</reference>
<gene>
    <name evidence="3" type="ORF">H7I41_08580</name>
</gene>
<dbReference type="InterPro" id="IPR043128">
    <property type="entry name" value="Rev_trsase/Diguanyl_cyclase"/>
</dbReference>
<keyword evidence="4" id="KW-1185">Reference proteome</keyword>
<organism evidence="3 4">
    <name type="scientific">[Mycobacterium] manitobense</name>
    <dbReference type="NCBI Taxonomy" id="190147"/>
    <lineage>
        <taxon>Bacteria</taxon>
        <taxon>Bacillati</taxon>
        <taxon>Actinomycetota</taxon>
        <taxon>Actinomycetes</taxon>
        <taxon>Mycobacteriales</taxon>
        <taxon>Mycobacteriaceae</taxon>
        <taxon>Mycolicibacterium</taxon>
    </lineage>
</organism>
<feature type="transmembrane region" description="Helical" evidence="1">
    <location>
        <begin position="32"/>
        <end position="53"/>
    </location>
</feature>
<feature type="transmembrane region" description="Helical" evidence="1">
    <location>
        <begin position="109"/>
        <end position="127"/>
    </location>
</feature>
<dbReference type="GO" id="GO:0052621">
    <property type="term" value="F:diguanylate cyclase activity"/>
    <property type="evidence" value="ECO:0007669"/>
    <property type="project" value="TreeGrafter"/>
</dbReference>
<dbReference type="InterPro" id="IPR029787">
    <property type="entry name" value="Nucleotide_cyclase"/>
</dbReference>
<accession>A0A9X2YMH5</accession>
<protein>
    <submittedName>
        <fullName evidence="3">GGDEF domain-containing protein</fullName>
    </submittedName>
</protein>
<proteinExistence type="predicted"/>
<feature type="transmembrane region" description="Helical" evidence="1">
    <location>
        <begin position="59"/>
        <end position="79"/>
    </location>
</feature>
<keyword evidence="1" id="KW-1133">Transmembrane helix</keyword>
<name>A0A9X2YMH5_9MYCO</name>
<evidence type="ECO:0000313" key="3">
    <source>
        <dbReference type="EMBL" id="MCV7169976.1"/>
    </source>
</evidence>
<dbReference type="SMART" id="SM00267">
    <property type="entry name" value="GGDEF"/>
    <property type="match status" value="1"/>
</dbReference>
<dbReference type="InterPro" id="IPR050469">
    <property type="entry name" value="Diguanylate_Cyclase"/>
</dbReference>
<dbReference type="RefSeq" id="WP_264012154.1">
    <property type="nucleotide sequence ID" value="NZ_JACKSJ010000062.1"/>
</dbReference>
<dbReference type="CDD" id="cd01949">
    <property type="entry name" value="GGDEF"/>
    <property type="match status" value="1"/>
</dbReference>
<feature type="transmembrane region" description="Helical" evidence="1">
    <location>
        <begin position="158"/>
        <end position="182"/>
    </location>
</feature>
<dbReference type="EMBL" id="JACKSJ010000062">
    <property type="protein sequence ID" value="MCV7169976.1"/>
    <property type="molecule type" value="Genomic_DNA"/>
</dbReference>
<dbReference type="InterPro" id="IPR000160">
    <property type="entry name" value="GGDEF_dom"/>
</dbReference>
<evidence type="ECO:0000313" key="4">
    <source>
        <dbReference type="Proteomes" id="UP001140293"/>
    </source>
</evidence>